<evidence type="ECO:0000313" key="5">
    <source>
        <dbReference type="Proteomes" id="UP000245449"/>
    </source>
</evidence>
<dbReference type="AlphaFoldDB" id="A0A2U1JHD8"/>
<dbReference type="PROSITE" id="PS50943">
    <property type="entry name" value="HTH_CROC1"/>
    <property type="match status" value="1"/>
</dbReference>
<sequence length="115" mass="13536">MNKTVITNLKNLRKNKGWSQEHVADSLNLSQSTYARIESGESRSWAIHLMKICDIFEKNPEDLFKKELILRANEKYKVSNNALDINQLSEKLIEQYEERIKELKETIIELKNQKS</sequence>
<keyword evidence="5" id="KW-1185">Reference proteome</keyword>
<dbReference type="Proteomes" id="UP000245449">
    <property type="component" value="Unassembled WGS sequence"/>
</dbReference>
<dbReference type="InterPro" id="IPR010982">
    <property type="entry name" value="Lambda_DNA-bd_dom_sf"/>
</dbReference>
<reference evidence="4 5" key="1">
    <citation type="submission" date="2018-04" db="EMBL/GenBank/DDBJ databases">
        <title>Flavobacterium sp. nov., isolated from glacier ice.</title>
        <authorList>
            <person name="Liu Q."/>
            <person name="Xin Y.-H."/>
        </authorList>
    </citation>
    <scope>NUCLEOTIDE SEQUENCE [LARGE SCALE GENOMIC DNA]</scope>
    <source>
        <strain evidence="4 5">RB1R5</strain>
    </source>
</reference>
<dbReference type="OrthoDB" id="7859381at2"/>
<dbReference type="EMBL" id="QCZI01000014">
    <property type="protein sequence ID" value="PWA04435.1"/>
    <property type="molecule type" value="Genomic_DNA"/>
</dbReference>
<keyword evidence="1" id="KW-0238">DNA-binding</keyword>
<dbReference type="InterPro" id="IPR001387">
    <property type="entry name" value="Cro/C1-type_HTH"/>
</dbReference>
<dbReference type="PANTHER" id="PTHR46558:SF4">
    <property type="entry name" value="DNA-BIDING PHAGE PROTEIN"/>
    <property type="match status" value="1"/>
</dbReference>
<evidence type="ECO:0000259" key="3">
    <source>
        <dbReference type="PROSITE" id="PS50943"/>
    </source>
</evidence>
<feature type="domain" description="HTH cro/C1-type" evidence="3">
    <location>
        <begin position="9"/>
        <end position="63"/>
    </location>
</feature>
<dbReference type="Gene3D" id="1.10.260.40">
    <property type="entry name" value="lambda repressor-like DNA-binding domains"/>
    <property type="match status" value="1"/>
</dbReference>
<keyword evidence="2" id="KW-0175">Coiled coil</keyword>
<dbReference type="PANTHER" id="PTHR46558">
    <property type="entry name" value="TRACRIPTIONAL REGULATORY PROTEIN-RELATED-RELATED"/>
    <property type="match status" value="1"/>
</dbReference>
<gene>
    <name evidence="4" type="ORF">DB895_10970</name>
</gene>
<protein>
    <submittedName>
        <fullName evidence="4">XRE family transcriptional regulator</fullName>
    </submittedName>
</protein>
<evidence type="ECO:0000256" key="1">
    <source>
        <dbReference type="ARBA" id="ARBA00023125"/>
    </source>
</evidence>
<dbReference type="GO" id="GO:0003677">
    <property type="term" value="F:DNA binding"/>
    <property type="evidence" value="ECO:0007669"/>
    <property type="project" value="UniProtKB-KW"/>
</dbReference>
<dbReference type="SUPFAM" id="SSF47413">
    <property type="entry name" value="lambda repressor-like DNA-binding domains"/>
    <property type="match status" value="1"/>
</dbReference>
<feature type="coiled-coil region" evidence="2">
    <location>
        <begin position="86"/>
        <end position="113"/>
    </location>
</feature>
<dbReference type="Pfam" id="PF01381">
    <property type="entry name" value="HTH_3"/>
    <property type="match status" value="1"/>
</dbReference>
<dbReference type="CDD" id="cd00093">
    <property type="entry name" value="HTH_XRE"/>
    <property type="match status" value="1"/>
</dbReference>
<name>A0A2U1JHD8_9FLAO</name>
<evidence type="ECO:0000256" key="2">
    <source>
        <dbReference type="SAM" id="Coils"/>
    </source>
</evidence>
<comment type="caution">
    <text evidence="4">The sequence shown here is derived from an EMBL/GenBank/DDBJ whole genome shotgun (WGS) entry which is preliminary data.</text>
</comment>
<organism evidence="4 5">
    <name type="scientific">Flavobacterium psychrotolerans</name>
    <dbReference type="NCBI Taxonomy" id="2169410"/>
    <lineage>
        <taxon>Bacteria</taxon>
        <taxon>Pseudomonadati</taxon>
        <taxon>Bacteroidota</taxon>
        <taxon>Flavobacteriia</taxon>
        <taxon>Flavobacteriales</taxon>
        <taxon>Flavobacteriaceae</taxon>
        <taxon>Flavobacterium</taxon>
    </lineage>
</organism>
<evidence type="ECO:0000313" key="4">
    <source>
        <dbReference type="EMBL" id="PWA04435.1"/>
    </source>
</evidence>
<dbReference type="SMART" id="SM00530">
    <property type="entry name" value="HTH_XRE"/>
    <property type="match status" value="1"/>
</dbReference>
<proteinExistence type="predicted"/>
<dbReference type="RefSeq" id="WP_116725412.1">
    <property type="nucleotide sequence ID" value="NZ_QCZI01000014.1"/>
</dbReference>
<accession>A0A2U1JHD8</accession>